<proteinExistence type="predicted"/>
<sequence>MNKHLRSALVGSAAVIALLAAPGAALAAQGGSTMPPGMQVMMNAPGHEHFLTSPGHEHVMGSPGHQAMMD</sequence>
<accession>A0A1I0WFZ0</accession>
<dbReference type="EMBL" id="FOKC01000001">
    <property type="protein sequence ID" value="SFA86903.1"/>
    <property type="molecule type" value="Genomic_DNA"/>
</dbReference>
<keyword evidence="2" id="KW-0732">Signal</keyword>
<feature type="signal peptide" evidence="2">
    <location>
        <begin position="1"/>
        <end position="27"/>
    </location>
</feature>
<dbReference type="Proteomes" id="UP000199113">
    <property type="component" value="Unassembled WGS sequence"/>
</dbReference>
<evidence type="ECO:0000313" key="4">
    <source>
        <dbReference type="Proteomes" id="UP000199113"/>
    </source>
</evidence>
<dbReference type="OrthoDB" id="9945622at2"/>
<gene>
    <name evidence="3" type="ORF">SAMN05192575_101934</name>
</gene>
<protein>
    <recommendedName>
        <fullName evidence="5">Multicopper oxidase</fullName>
    </recommendedName>
</protein>
<organism evidence="3 4">
    <name type="scientific">Nocardioides alpinus</name>
    <dbReference type="NCBI Taxonomy" id="748909"/>
    <lineage>
        <taxon>Bacteria</taxon>
        <taxon>Bacillati</taxon>
        <taxon>Actinomycetota</taxon>
        <taxon>Actinomycetes</taxon>
        <taxon>Propionibacteriales</taxon>
        <taxon>Nocardioidaceae</taxon>
        <taxon>Nocardioides</taxon>
    </lineage>
</organism>
<evidence type="ECO:0008006" key="5">
    <source>
        <dbReference type="Google" id="ProtNLM"/>
    </source>
</evidence>
<feature type="compositionally biased region" description="Basic and acidic residues" evidence="1">
    <location>
        <begin position="46"/>
        <end position="59"/>
    </location>
</feature>
<dbReference type="STRING" id="748909.SAMN05192575_101934"/>
<reference evidence="3" key="1">
    <citation type="submission" date="2016-10" db="EMBL/GenBank/DDBJ databases">
        <authorList>
            <person name="de Groot N.N."/>
        </authorList>
    </citation>
    <scope>NUCLEOTIDE SEQUENCE [LARGE SCALE GENOMIC DNA]</scope>
    <source>
        <strain evidence="3">CGMCC 1.10697</strain>
    </source>
</reference>
<evidence type="ECO:0000313" key="3">
    <source>
        <dbReference type="EMBL" id="SFA86903.1"/>
    </source>
</evidence>
<name>A0A1I0WFZ0_9ACTN</name>
<dbReference type="RefSeq" id="WP_139227636.1">
    <property type="nucleotide sequence ID" value="NZ_FOKC01000001.1"/>
</dbReference>
<dbReference type="AlphaFoldDB" id="A0A1I0WFZ0"/>
<evidence type="ECO:0000256" key="1">
    <source>
        <dbReference type="SAM" id="MobiDB-lite"/>
    </source>
</evidence>
<feature type="region of interest" description="Disordered" evidence="1">
    <location>
        <begin position="44"/>
        <end position="70"/>
    </location>
</feature>
<evidence type="ECO:0000256" key="2">
    <source>
        <dbReference type="SAM" id="SignalP"/>
    </source>
</evidence>
<feature type="chain" id="PRO_5011784161" description="Multicopper oxidase" evidence="2">
    <location>
        <begin position="28"/>
        <end position="70"/>
    </location>
</feature>